<dbReference type="Proteomes" id="UP001374535">
    <property type="component" value="Chromosome 6"/>
</dbReference>
<dbReference type="AlphaFoldDB" id="A0AAQ3NC88"/>
<reference evidence="1 2" key="1">
    <citation type="journal article" date="2023" name="Life. Sci Alliance">
        <title>Evolutionary insights into 3D genome organization and epigenetic landscape of Vigna mungo.</title>
        <authorList>
            <person name="Junaid A."/>
            <person name="Singh B."/>
            <person name="Bhatia S."/>
        </authorList>
    </citation>
    <scope>NUCLEOTIDE SEQUENCE [LARGE SCALE GENOMIC DNA]</scope>
    <source>
        <strain evidence="1">Urdbean</strain>
    </source>
</reference>
<gene>
    <name evidence="1" type="ORF">V8G54_020446</name>
</gene>
<evidence type="ECO:0000313" key="2">
    <source>
        <dbReference type="Proteomes" id="UP001374535"/>
    </source>
</evidence>
<evidence type="ECO:0000313" key="1">
    <source>
        <dbReference type="EMBL" id="WVZ07100.1"/>
    </source>
</evidence>
<sequence length="103" mass="11438">MPLVVDVEGDIREGCMSPGIPILWGHNNGELGLEQTSIVISKKVKVSIVHTYHRHSITVQIIATSHTKGLVRPFAPITSFPLNLGTIFAMEKQHEHSNLPKHR</sequence>
<accession>A0AAQ3NC88</accession>
<dbReference type="EMBL" id="CP144695">
    <property type="protein sequence ID" value="WVZ07100.1"/>
    <property type="molecule type" value="Genomic_DNA"/>
</dbReference>
<protein>
    <submittedName>
        <fullName evidence="1">Uncharacterized protein</fullName>
    </submittedName>
</protein>
<name>A0AAQ3NC88_VIGMU</name>
<proteinExistence type="predicted"/>
<keyword evidence="2" id="KW-1185">Reference proteome</keyword>
<organism evidence="1 2">
    <name type="scientific">Vigna mungo</name>
    <name type="common">Black gram</name>
    <name type="synonym">Phaseolus mungo</name>
    <dbReference type="NCBI Taxonomy" id="3915"/>
    <lineage>
        <taxon>Eukaryota</taxon>
        <taxon>Viridiplantae</taxon>
        <taxon>Streptophyta</taxon>
        <taxon>Embryophyta</taxon>
        <taxon>Tracheophyta</taxon>
        <taxon>Spermatophyta</taxon>
        <taxon>Magnoliopsida</taxon>
        <taxon>eudicotyledons</taxon>
        <taxon>Gunneridae</taxon>
        <taxon>Pentapetalae</taxon>
        <taxon>rosids</taxon>
        <taxon>fabids</taxon>
        <taxon>Fabales</taxon>
        <taxon>Fabaceae</taxon>
        <taxon>Papilionoideae</taxon>
        <taxon>50 kb inversion clade</taxon>
        <taxon>NPAAA clade</taxon>
        <taxon>indigoferoid/millettioid clade</taxon>
        <taxon>Phaseoleae</taxon>
        <taxon>Vigna</taxon>
    </lineage>
</organism>